<dbReference type="Gene3D" id="3.40.50.150">
    <property type="entry name" value="Vaccinia Virus protein VP39"/>
    <property type="match status" value="1"/>
</dbReference>
<evidence type="ECO:0000256" key="3">
    <source>
        <dbReference type="ARBA" id="ARBA00022691"/>
    </source>
</evidence>
<evidence type="ECO:0000256" key="8">
    <source>
        <dbReference type="PROSITE-ProRule" id="PRU01024"/>
    </source>
</evidence>
<dbReference type="GO" id="GO:0030697">
    <property type="term" value="F:tRNA (uracil(54)-C5)-methyltransferase activity, S-adenosyl methionine-dependent"/>
    <property type="evidence" value="ECO:0007669"/>
    <property type="project" value="UniProtKB-UniRule"/>
</dbReference>
<evidence type="ECO:0000313" key="10">
    <source>
        <dbReference type="EMBL" id="GLR72502.1"/>
    </source>
</evidence>
<dbReference type="FunFam" id="2.40.50.1070:FF:000001">
    <property type="entry name" value="tRNA/tmRNA (uracil-C(5))-methyltransferase"/>
    <property type="match status" value="1"/>
</dbReference>
<comment type="similarity">
    <text evidence="7">Belongs to the class I-like SAM-binding methyltransferase superfamily. RNA M5U methyltransferase family. TrmA subfamily.</text>
</comment>
<dbReference type="HAMAP" id="MF_01011">
    <property type="entry name" value="RNA_methyltr_TrmA"/>
    <property type="match status" value="1"/>
</dbReference>
<evidence type="ECO:0000256" key="9">
    <source>
        <dbReference type="PROSITE-ProRule" id="PRU10015"/>
    </source>
</evidence>
<gene>
    <name evidence="7 10" type="primary">trmA</name>
    <name evidence="10" type="ORF">GCM10007852_34100</name>
</gene>
<comment type="function">
    <text evidence="7">Dual-specificity methyltransferase that catalyzes the formation of 5-methyluridine at position 54 (m5U54) in all tRNAs, and that of position 341 (m5U341) in tmRNA (transfer-mRNA).</text>
</comment>
<proteinExistence type="inferred from homology"/>
<feature type="binding site" evidence="7 8">
    <location>
        <position position="235"/>
    </location>
    <ligand>
        <name>S-adenosyl-L-methionine</name>
        <dbReference type="ChEBI" id="CHEBI:59789"/>
    </ligand>
</feature>
<evidence type="ECO:0000256" key="4">
    <source>
        <dbReference type="ARBA" id="ARBA00022694"/>
    </source>
</evidence>
<feature type="active site" description="Nucleophile" evidence="7 8">
    <location>
        <position position="320"/>
    </location>
</feature>
<dbReference type="SUPFAM" id="SSF53335">
    <property type="entry name" value="S-adenosyl-L-methionine-dependent methyltransferases"/>
    <property type="match status" value="1"/>
</dbReference>
<dbReference type="GO" id="GO:0005829">
    <property type="term" value="C:cytosol"/>
    <property type="evidence" value="ECO:0007669"/>
    <property type="project" value="TreeGrafter"/>
</dbReference>
<dbReference type="PANTHER" id="PTHR47790:SF2">
    <property type="entry name" value="TRNA_TMRNA (URACIL-C(5))-METHYLTRANSFERASE"/>
    <property type="match status" value="1"/>
</dbReference>
<dbReference type="EC" id="2.1.1.35" evidence="7"/>
<protein>
    <recommendedName>
        <fullName evidence="7">tRNA/tmRNA (uracil-C(5))-methyltransferase</fullName>
        <ecNumber evidence="7">2.1.1.35</ecNumber>
    </recommendedName>
    <alternativeName>
        <fullName evidence="7">tRNA (uracil(54)-C(5))-methyltransferase</fullName>
    </alternativeName>
    <alternativeName>
        <fullName evidence="7">tRNA(m5U54)-methyltransferase</fullName>
        <shortName evidence="7">RUMT</shortName>
    </alternativeName>
    <alternativeName>
        <fullName evidence="7">tmRNA (uracil(341)-C(5))-methyltransferase</fullName>
    </alternativeName>
</protein>
<comment type="catalytic activity">
    <reaction evidence="6 7">
        <text>uridine(54) in tRNA + S-adenosyl-L-methionine = 5-methyluridine(54) in tRNA + S-adenosyl-L-homocysteine + H(+)</text>
        <dbReference type="Rhea" id="RHEA:42712"/>
        <dbReference type="Rhea" id="RHEA-COMP:10167"/>
        <dbReference type="Rhea" id="RHEA-COMP:10193"/>
        <dbReference type="ChEBI" id="CHEBI:15378"/>
        <dbReference type="ChEBI" id="CHEBI:57856"/>
        <dbReference type="ChEBI" id="CHEBI:59789"/>
        <dbReference type="ChEBI" id="CHEBI:65315"/>
        <dbReference type="ChEBI" id="CHEBI:74447"/>
        <dbReference type="EC" id="2.1.1.35"/>
    </reaction>
</comment>
<feature type="binding site" evidence="7 8">
    <location>
        <position position="186"/>
    </location>
    <ligand>
        <name>S-adenosyl-L-methionine</name>
        <dbReference type="ChEBI" id="CHEBI:59789"/>
    </ligand>
</feature>
<evidence type="ECO:0000313" key="11">
    <source>
        <dbReference type="Proteomes" id="UP001156601"/>
    </source>
</evidence>
<comment type="catalytic activity">
    <reaction evidence="5 7">
        <text>uridine(341) in tmRNA + S-adenosyl-L-methionine = 5-methyluridine(341) in tmRNA + S-adenosyl-L-homocysteine + H(+)</text>
        <dbReference type="Rhea" id="RHEA:43612"/>
        <dbReference type="Rhea" id="RHEA-COMP:10630"/>
        <dbReference type="Rhea" id="RHEA-COMP:10631"/>
        <dbReference type="ChEBI" id="CHEBI:15378"/>
        <dbReference type="ChEBI" id="CHEBI:57856"/>
        <dbReference type="ChEBI" id="CHEBI:59789"/>
        <dbReference type="ChEBI" id="CHEBI:65315"/>
        <dbReference type="ChEBI" id="CHEBI:74447"/>
    </reaction>
</comment>
<evidence type="ECO:0000256" key="5">
    <source>
        <dbReference type="ARBA" id="ARBA00051255"/>
    </source>
</evidence>
<keyword evidence="4 7" id="KW-0819">tRNA processing</keyword>
<dbReference type="InterPro" id="IPR029063">
    <property type="entry name" value="SAM-dependent_MTases_sf"/>
</dbReference>
<evidence type="ECO:0000256" key="2">
    <source>
        <dbReference type="ARBA" id="ARBA00022679"/>
    </source>
</evidence>
<dbReference type="GO" id="GO:0030488">
    <property type="term" value="P:tRNA methylation"/>
    <property type="evidence" value="ECO:0007669"/>
    <property type="project" value="UniProtKB-UniRule"/>
</dbReference>
<dbReference type="PANTHER" id="PTHR47790">
    <property type="entry name" value="TRNA/TMRNA (URACIL-C(5))-METHYLTRANSFERASE"/>
    <property type="match status" value="1"/>
</dbReference>
<name>A0AA37T093_9ALTE</name>
<reference evidence="10" key="2">
    <citation type="submission" date="2023-01" db="EMBL/GenBank/DDBJ databases">
        <title>Draft genome sequence of Agaribacter marinus strain NBRC 110023.</title>
        <authorList>
            <person name="Sun Q."/>
            <person name="Mori K."/>
        </authorList>
    </citation>
    <scope>NUCLEOTIDE SEQUENCE</scope>
    <source>
        <strain evidence="10">NBRC 110023</strain>
    </source>
</reference>
<sequence>MVEQNQQYEEQLGEKKLRLRNLLQPFYDDEITVFRSHPVGYRMRAEFRVWHDDDDLYHIMFDQTTKEKYKVETFPAACDLINQAMQVILPLLKVNETLRRKLFQIDYLATTSGELLISLLYHRQLDEDWVLAAEKLKQGLDALGAVNIIGRARKQKIIIHHDFVTETLSIHKNDYTFVQIENSFTQPNAIINQCMIEWAIENLSGIKGDLLELYCGAGNFSIPLSKHFTNVLGTEISKTSVNAAQKNIQNNNIKNLRIARLSSEEFVEAFNQTRIFRRLDGLSLSNYNFSTVLVDPPRAGIDLETIELIRQFDHILYISCNPITLADNLKLLNNTHIVSSAALFDQFPLTPHIESGVLLKKIK</sequence>
<dbReference type="GO" id="GO:0000049">
    <property type="term" value="F:tRNA binding"/>
    <property type="evidence" value="ECO:0007669"/>
    <property type="project" value="TreeGrafter"/>
</dbReference>
<dbReference type="InterPro" id="IPR011869">
    <property type="entry name" value="TrmA_MeTrfase"/>
</dbReference>
<feature type="binding site" evidence="7">
    <location>
        <position position="219"/>
    </location>
    <ligand>
        <name>S-adenosyl-L-methionine</name>
        <dbReference type="ChEBI" id="CHEBI:59789"/>
    </ligand>
</feature>
<evidence type="ECO:0000256" key="1">
    <source>
        <dbReference type="ARBA" id="ARBA00022603"/>
    </source>
</evidence>
<dbReference type="InterPro" id="IPR030390">
    <property type="entry name" value="MeTrfase_TrmA_AS"/>
</dbReference>
<dbReference type="AlphaFoldDB" id="A0AA37T093"/>
<reference evidence="10" key="1">
    <citation type="journal article" date="2014" name="Int. J. Syst. Evol. Microbiol.">
        <title>Complete genome sequence of Corynebacterium casei LMG S-19264T (=DSM 44701T), isolated from a smear-ripened cheese.</title>
        <authorList>
            <consortium name="US DOE Joint Genome Institute (JGI-PGF)"/>
            <person name="Walter F."/>
            <person name="Albersmeier A."/>
            <person name="Kalinowski J."/>
            <person name="Ruckert C."/>
        </authorList>
    </citation>
    <scope>NUCLEOTIDE SEQUENCE</scope>
    <source>
        <strain evidence="10">NBRC 110023</strain>
    </source>
</reference>
<comment type="caution">
    <text evidence="10">The sequence shown here is derived from an EMBL/GenBank/DDBJ whole genome shotgun (WGS) entry which is preliminary data.</text>
</comment>
<dbReference type="Gene3D" id="2.40.50.1070">
    <property type="match status" value="1"/>
</dbReference>
<accession>A0AA37T093</accession>
<keyword evidence="3 7" id="KW-0949">S-adenosyl-L-methionine</keyword>
<dbReference type="EMBL" id="BSOT01000010">
    <property type="protein sequence ID" value="GLR72502.1"/>
    <property type="molecule type" value="Genomic_DNA"/>
</dbReference>
<organism evidence="10 11">
    <name type="scientific">Agaribacter marinus</name>
    <dbReference type="NCBI Taxonomy" id="1431249"/>
    <lineage>
        <taxon>Bacteria</taxon>
        <taxon>Pseudomonadati</taxon>
        <taxon>Pseudomonadota</taxon>
        <taxon>Gammaproteobacteria</taxon>
        <taxon>Alteromonadales</taxon>
        <taxon>Alteromonadaceae</taxon>
        <taxon>Agaribacter</taxon>
    </lineage>
</organism>
<dbReference type="Proteomes" id="UP001156601">
    <property type="component" value="Unassembled WGS sequence"/>
</dbReference>
<keyword evidence="2 7" id="KW-0808">Transferase</keyword>
<keyword evidence="1 7" id="KW-0489">Methyltransferase</keyword>
<dbReference type="PROSITE" id="PS51687">
    <property type="entry name" value="SAM_MT_RNA_M5U"/>
    <property type="match status" value="1"/>
</dbReference>
<evidence type="ECO:0000256" key="6">
    <source>
        <dbReference type="ARBA" id="ARBA00052788"/>
    </source>
</evidence>
<dbReference type="InterPro" id="IPR010280">
    <property type="entry name" value="U5_MeTrfase_fam"/>
</dbReference>
<feature type="active site" evidence="9">
    <location>
        <position position="320"/>
    </location>
</feature>
<evidence type="ECO:0000256" key="7">
    <source>
        <dbReference type="HAMAP-Rule" id="MF_01011"/>
    </source>
</evidence>
<feature type="binding site" evidence="7 8">
    <location>
        <position position="214"/>
    </location>
    <ligand>
        <name>S-adenosyl-L-methionine</name>
        <dbReference type="ChEBI" id="CHEBI:59789"/>
    </ligand>
</feature>
<dbReference type="NCBIfam" id="TIGR02143">
    <property type="entry name" value="trmA_only"/>
    <property type="match status" value="1"/>
</dbReference>
<feature type="binding site" evidence="7 8">
    <location>
        <position position="295"/>
    </location>
    <ligand>
        <name>S-adenosyl-L-methionine</name>
        <dbReference type="ChEBI" id="CHEBI:59789"/>
    </ligand>
</feature>
<feature type="active site" description="Proton acceptor" evidence="7">
    <location>
        <position position="354"/>
    </location>
</feature>
<keyword evidence="11" id="KW-1185">Reference proteome</keyword>
<dbReference type="FunFam" id="3.40.50.150:FF:000012">
    <property type="entry name" value="tRNA/tmRNA (uracil-C(5))-methyltransferase"/>
    <property type="match status" value="1"/>
</dbReference>
<dbReference type="PROSITE" id="PS01230">
    <property type="entry name" value="TRMA_1"/>
    <property type="match status" value="1"/>
</dbReference>
<dbReference type="GO" id="GO:0019843">
    <property type="term" value="F:rRNA binding"/>
    <property type="evidence" value="ECO:0007669"/>
    <property type="project" value="TreeGrafter"/>
</dbReference>
<dbReference type="Pfam" id="PF05958">
    <property type="entry name" value="tRNA_U5-meth_tr"/>
    <property type="match status" value="1"/>
</dbReference>